<dbReference type="InterPro" id="IPR011322">
    <property type="entry name" value="N-reg_PII-like_a/b"/>
</dbReference>
<dbReference type="GO" id="GO:0005524">
    <property type="term" value="F:ATP binding"/>
    <property type="evidence" value="ECO:0007669"/>
    <property type="project" value="TreeGrafter"/>
</dbReference>
<accession>A0A9X4MG64</accession>
<sequence>MKEVIAIVRINMMNQTKQALTDCGVDAFFAHEAQGRGVGFVSPAVLEGAVQGYEEAAALLGEKGKLYPKRMITAVVEDSMVGCVVETIINTNQTGLPGDGKVFVLPLTDAVRVRTGETGVKSIS</sequence>
<dbReference type="SUPFAM" id="SSF54913">
    <property type="entry name" value="GlnB-like"/>
    <property type="match status" value="1"/>
</dbReference>
<reference evidence="2" key="1">
    <citation type="journal article" date="2022" name="bioRxiv">
        <title>Thiovibrio frasassiensisgen. nov., sp. nov., an autotrophic, elemental sulfur disproportionating bacterium isolated from sulfidic karst sediment, and proposal of Thiovibrionaceae fam. nov.</title>
        <authorList>
            <person name="Aronson H."/>
            <person name="Thomas C."/>
            <person name="Bhattacharyya M."/>
            <person name="Eckstein S."/>
            <person name="Jensen S."/>
            <person name="Barco R."/>
            <person name="Macalady J."/>
            <person name="Amend J."/>
        </authorList>
    </citation>
    <scope>NUCLEOTIDE SEQUENCE</scope>
    <source>
        <strain evidence="2">RS19-109</strain>
    </source>
</reference>
<name>A0A9X4MG64_9BACT</name>
<dbReference type="PRINTS" id="PR00340">
    <property type="entry name" value="PIIGLNB"/>
</dbReference>
<dbReference type="InterPro" id="IPR017918">
    <property type="entry name" value="N-reg_PII_CS"/>
</dbReference>
<evidence type="ECO:0000313" key="2">
    <source>
        <dbReference type="EMBL" id="MDG4474943.1"/>
    </source>
</evidence>
<proteinExistence type="inferred from homology"/>
<dbReference type="GO" id="GO:0005829">
    <property type="term" value="C:cytosol"/>
    <property type="evidence" value="ECO:0007669"/>
    <property type="project" value="TreeGrafter"/>
</dbReference>
<dbReference type="SMART" id="SM00938">
    <property type="entry name" value="P-II"/>
    <property type="match status" value="1"/>
</dbReference>
<dbReference type="Pfam" id="PF00543">
    <property type="entry name" value="P-II"/>
    <property type="match status" value="1"/>
</dbReference>
<dbReference type="InterPro" id="IPR015867">
    <property type="entry name" value="N-reg_PII/ATP_PRibTrfase_C"/>
</dbReference>
<organism evidence="2 3">
    <name type="scientific">Thiovibrio frasassiensis</name>
    <dbReference type="NCBI Taxonomy" id="2984131"/>
    <lineage>
        <taxon>Bacteria</taxon>
        <taxon>Pseudomonadati</taxon>
        <taxon>Thermodesulfobacteriota</taxon>
        <taxon>Desulfobulbia</taxon>
        <taxon>Desulfobulbales</taxon>
        <taxon>Thiovibrionaceae</taxon>
        <taxon>Thiovibrio</taxon>
    </lineage>
</organism>
<dbReference type="InterPro" id="IPR002187">
    <property type="entry name" value="N-reg_PII"/>
</dbReference>
<dbReference type="PANTHER" id="PTHR30115:SF11">
    <property type="entry name" value="NITROGEN REGULATORY PROTEIN P-II HOMOLOG"/>
    <property type="match status" value="1"/>
</dbReference>
<comment type="similarity">
    <text evidence="1">Belongs to the P(II) protein family.</text>
</comment>
<evidence type="ECO:0000313" key="3">
    <source>
        <dbReference type="Proteomes" id="UP001154240"/>
    </source>
</evidence>
<dbReference type="RefSeq" id="WP_307631921.1">
    <property type="nucleotide sequence ID" value="NZ_JAPHEH010000001.1"/>
</dbReference>
<dbReference type="AlphaFoldDB" id="A0A9X4MG64"/>
<dbReference type="GO" id="GO:0030234">
    <property type="term" value="F:enzyme regulator activity"/>
    <property type="evidence" value="ECO:0007669"/>
    <property type="project" value="InterPro"/>
</dbReference>
<dbReference type="Proteomes" id="UP001154240">
    <property type="component" value="Unassembled WGS sequence"/>
</dbReference>
<dbReference type="PROSITE" id="PS51343">
    <property type="entry name" value="PII_GLNB_DOM"/>
    <property type="match status" value="1"/>
</dbReference>
<reference evidence="2" key="2">
    <citation type="submission" date="2022-10" db="EMBL/GenBank/DDBJ databases">
        <authorList>
            <person name="Aronson H.S."/>
        </authorList>
    </citation>
    <scope>NUCLEOTIDE SEQUENCE</scope>
    <source>
        <strain evidence="2">RS19-109</strain>
    </source>
</reference>
<protein>
    <submittedName>
        <fullName evidence="2">P-II family nitrogen regulator</fullName>
    </submittedName>
</protein>
<comment type="caution">
    <text evidence="2">The sequence shown here is derived from an EMBL/GenBank/DDBJ whole genome shotgun (WGS) entry which is preliminary data.</text>
</comment>
<dbReference type="GO" id="GO:0006808">
    <property type="term" value="P:regulation of nitrogen utilization"/>
    <property type="evidence" value="ECO:0007669"/>
    <property type="project" value="InterPro"/>
</dbReference>
<dbReference type="EMBL" id="JAPHEH010000001">
    <property type="protein sequence ID" value="MDG4474943.1"/>
    <property type="molecule type" value="Genomic_DNA"/>
</dbReference>
<keyword evidence="3" id="KW-1185">Reference proteome</keyword>
<dbReference type="Gene3D" id="3.30.70.120">
    <property type="match status" value="1"/>
</dbReference>
<dbReference type="PANTHER" id="PTHR30115">
    <property type="entry name" value="NITROGEN REGULATORY PROTEIN P-II"/>
    <property type="match status" value="1"/>
</dbReference>
<evidence type="ECO:0000256" key="1">
    <source>
        <dbReference type="RuleBase" id="RU003936"/>
    </source>
</evidence>
<dbReference type="PROSITE" id="PS00638">
    <property type="entry name" value="PII_GLNB_CTER"/>
    <property type="match status" value="1"/>
</dbReference>
<gene>
    <name evidence="2" type="ORF">OLX77_02055</name>
</gene>